<evidence type="ECO:0000313" key="2">
    <source>
        <dbReference type="Proteomes" id="UP000186922"/>
    </source>
</evidence>
<evidence type="ECO:0000313" key="1">
    <source>
        <dbReference type="EMBL" id="GAV09463.1"/>
    </source>
</evidence>
<dbReference type="EMBL" id="BDGG01000023">
    <property type="protein sequence ID" value="GAV09463.1"/>
    <property type="molecule type" value="Genomic_DNA"/>
</dbReference>
<sequence length="49" mass="5592">MSRLRYTTQNLLPGLALDSIGLDLYLNKILAVTNVAYSPCEMWQFKCLI</sequence>
<gene>
    <name evidence="1" type="primary">RvY_19005-1</name>
    <name evidence="1" type="synonym">RvY_19005.1</name>
    <name evidence="1" type="ORF">RvY_19005</name>
</gene>
<comment type="caution">
    <text evidence="1">The sequence shown here is derived from an EMBL/GenBank/DDBJ whole genome shotgun (WGS) entry which is preliminary data.</text>
</comment>
<dbReference type="AlphaFoldDB" id="A0A1D1W964"/>
<proteinExistence type="predicted"/>
<accession>A0A1D1W964</accession>
<dbReference type="Proteomes" id="UP000186922">
    <property type="component" value="Unassembled WGS sequence"/>
</dbReference>
<organism evidence="1 2">
    <name type="scientific">Ramazzottius varieornatus</name>
    <name type="common">Water bear</name>
    <name type="synonym">Tardigrade</name>
    <dbReference type="NCBI Taxonomy" id="947166"/>
    <lineage>
        <taxon>Eukaryota</taxon>
        <taxon>Metazoa</taxon>
        <taxon>Ecdysozoa</taxon>
        <taxon>Tardigrada</taxon>
        <taxon>Eutardigrada</taxon>
        <taxon>Parachela</taxon>
        <taxon>Hypsibioidea</taxon>
        <taxon>Ramazzottiidae</taxon>
        <taxon>Ramazzottius</taxon>
    </lineage>
</organism>
<name>A0A1D1W964_RAMVA</name>
<keyword evidence="2" id="KW-1185">Reference proteome</keyword>
<reference evidence="1 2" key="1">
    <citation type="journal article" date="2016" name="Nat. Commun.">
        <title>Extremotolerant tardigrade genome and improved radiotolerance of human cultured cells by tardigrade-unique protein.</title>
        <authorList>
            <person name="Hashimoto T."/>
            <person name="Horikawa D.D."/>
            <person name="Saito Y."/>
            <person name="Kuwahara H."/>
            <person name="Kozuka-Hata H."/>
            <person name="Shin-I T."/>
            <person name="Minakuchi Y."/>
            <person name="Ohishi K."/>
            <person name="Motoyama A."/>
            <person name="Aizu T."/>
            <person name="Enomoto A."/>
            <person name="Kondo K."/>
            <person name="Tanaka S."/>
            <person name="Hara Y."/>
            <person name="Koshikawa S."/>
            <person name="Sagara H."/>
            <person name="Miura T."/>
            <person name="Yokobori S."/>
            <person name="Miyagawa K."/>
            <person name="Suzuki Y."/>
            <person name="Kubo T."/>
            <person name="Oyama M."/>
            <person name="Kohara Y."/>
            <person name="Fujiyama A."/>
            <person name="Arakawa K."/>
            <person name="Katayama T."/>
            <person name="Toyoda A."/>
            <person name="Kunieda T."/>
        </authorList>
    </citation>
    <scope>NUCLEOTIDE SEQUENCE [LARGE SCALE GENOMIC DNA]</scope>
    <source>
        <strain evidence="1 2">YOKOZUNA-1</strain>
    </source>
</reference>
<protein>
    <submittedName>
        <fullName evidence="1">Uncharacterized protein</fullName>
    </submittedName>
</protein>